<dbReference type="RefSeq" id="WP_199599318.1">
    <property type="nucleotide sequence ID" value="NZ_JAEHJZ010000026.1"/>
</dbReference>
<evidence type="ECO:0000313" key="3">
    <source>
        <dbReference type="Proteomes" id="UP000662373"/>
    </source>
</evidence>
<dbReference type="EMBL" id="JAEHJZ010000026">
    <property type="protein sequence ID" value="MBJ7881142.1"/>
    <property type="molecule type" value="Genomic_DNA"/>
</dbReference>
<proteinExistence type="predicted"/>
<keyword evidence="1" id="KW-0472">Membrane</keyword>
<keyword evidence="1" id="KW-1133">Transmembrane helix</keyword>
<evidence type="ECO:0000256" key="1">
    <source>
        <dbReference type="SAM" id="Phobius"/>
    </source>
</evidence>
<comment type="caution">
    <text evidence="2">The sequence shown here is derived from an EMBL/GenBank/DDBJ whole genome shotgun (WGS) entry which is preliminary data.</text>
</comment>
<protein>
    <submittedName>
        <fullName evidence="2">Uncharacterized protein</fullName>
    </submittedName>
</protein>
<organism evidence="2 3">
    <name type="scientific">Gelidibacter salicanalis</name>
    <dbReference type="NCBI Taxonomy" id="291193"/>
    <lineage>
        <taxon>Bacteria</taxon>
        <taxon>Pseudomonadati</taxon>
        <taxon>Bacteroidota</taxon>
        <taxon>Flavobacteriia</taxon>
        <taxon>Flavobacteriales</taxon>
        <taxon>Flavobacteriaceae</taxon>
        <taxon>Gelidibacter</taxon>
    </lineage>
</organism>
<dbReference type="Proteomes" id="UP000662373">
    <property type="component" value="Unassembled WGS sequence"/>
</dbReference>
<gene>
    <name evidence="2" type="ORF">JEM65_10855</name>
</gene>
<dbReference type="AlphaFoldDB" id="A0A934KUZ4"/>
<evidence type="ECO:0000313" key="2">
    <source>
        <dbReference type="EMBL" id="MBJ7881142.1"/>
    </source>
</evidence>
<feature type="transmembrane region" description="Helical" evidence="1">
    <location>
        <begin position="23"/>
        <end position="41"/>
    </location>
</feature>
<keyword evidence="3" id="KW-1185">Reference proteome</keyword>
<accession>A0A934KUZ4</accession>
<keyword evidence="1" id="KW-0812">Transmembrane</keyword>
<name>A0A934KUZ4_9FLAO</name>
<sequence>MEAYFAGEFLRLSYYGLAFDNDAILYVNILLILLSIVPLNVTTPDLGTVSSYSMHFLKNFIACALNFVDLFIKSSTSSSIGDRYRFCFINRMEAWLAQIPIWRSKLIFIQRCWIL</sequence>
<reference evidence="2 3" key="1">
    <citation type="submission" date="2020-09" db="EMBL/GenBank/DDBJ databases">
        <title>Draft genome of Gelidibacter salicanalis PAMC21136.</title>
        <authorList>
            <person name="Park H."/>
        </authorList>
    </citation>
    <scope>NUCLEOTIDE SEQUENCE [LARGE SCALE GENOMIC DNA]</scope>
    <source>
        <strain evidence="2 3">PAMC21136</strain>
    </source>
</reference>